<dbReference type="eggNOG" id="COG1012">
    <property type="taxonomic scope" value="Bacteria"/>
</dbReference>
<dbReference type="PANTHER" id="PTHR43353">
    <property type="entry name" value="SUCCINATE-SEMIALDEHYDE DEHYDROGENASE, MITOCHONDRIAL"/>
    <property type="match status" value="1"/>
</dbReference>
<comment type="caution">
    <text evidence="7">The sequence shown here is derived from an EMBL/GenBank/DDBJ whole genome shotgun (WGS) entry which is preliminary data.</text>
</comment>
<dbReference type="InterPro" id="IPR016162">
    <property type="entry name" value="Ald_DH_N"/>
</dbReference>
<dbReference type="GO" id="GO:0009450">
    <property type="term" value="P:gamma-aminobutyric acid catabolic process"/>
    <property type="evidence" value="ECO:0007669"/>
    <property type="project" value="TreeGrafter"/>
</dbReference>
<accession>A0A062V406</accession>
<dbReference type="PANTHER" id="PTHR43353:SF5">
    <property type="entry name" value="SUCCINATE-SEMIALDEHYDE DEHYDROGENASE, MITOCHONDRIAL"/>
    <property type="match status" value="1"/>
</dbReference>
<evidence type="ECO:0000256" key="5">
    <source>
        <dbReference type="RuleBase" id="RU003345"/>
    </source>
</evidence>
<evidence type="ECO:0000313" key="7">
    <source>
        <dbReference type="EMBL" id="KCZ96636.1"/>
    </source>
</evidence>
<comment type="similarity">
    <text evidence="1 5">Belongs to the aldehyde dehydrogenase family.</text>
</comment>
<dbReference type="SUPFAM" id="SSF53720">
    <property type="entry name" value="ALDH-like"/>
    <property type="match status" value="1"/>
</dbReference>
<evidence type="ECO:0000313" key="8">
    <source>
        <dbReference type="Proteomes" id="UP000027100"/>
    </source>
</evidence>
<gene>
    <name evidence="7" type="ORF">HPO_18889</name>
</gene>
<dbReference type="InterPro" id="IPR016161">
    <property type="entry name" value="Ald_DH/histidinol_DH"/>
</dbReference>
<dbReference type="AlphaFoldDB" id="A0A062V406"/>
<reference evidence="7 8" key="1">
    <citation type="journal article" date="2014" name="Antonie Van Leeuwenhoek">
        <title>Hyphomonas beringensis sp. nov. and Hyphomonas chukchiensis sp. nov., isolated from surface seawater of the Bering Sea and Chukchi Sea.</title>
        <authorList>
            <person name="Li C."/>
            <person name="Lai Q."/>
            <person name="Li G."/>
            <person name="Dong C."/>
            <person name="Wang J."/>
            <person name="Liao Y."/>
            <person name="Shao Z."/>
        </authorList>
    </citation>
    <scope>NUCLEOTIDE SEQUENCE [LARGE SCALE GENOMIC DNA]</scope>
    <source>
        <strain evidence="7 8">PS728</strain>
    </source>
</reference>
<protein>
    <submittedName>
        <fullName evidence="7">Aldehyde dehydrogenase family protein</fullName>
    </submittedName>
</protein>
<dbReference type="PROSITE" id="PS00687">
    <property type="entry name" value="ALDEHYDE_DEHYDR_GLU"/>
    <property type="match status" value="1"/>
</dbReference>
<dbReference type="PATRIC" id="fig|1280954.3.peg.3796"/>
<proteinExistence type="inferred from homology"/>
<dbReference type="Gene3D" id="3.40.309.10">
    <property type="entry name" value="Aldehyde Dehydrogenase, Chain A, domain 2"/>
    <property type="match status" value="1"/>
</dbReference>
<dbReference type="InterPro" id="IPR029510">
    <property type="entry name" value="Ald_DH_CS_GLU"/>
</dbReference>
<dbReference type="Gene3D" id="3.40.605.10">
    <property type="entry name" value="Aldehyde Dehydrogenase, Chain A, domain 1"/>
    <property type="match status" value="1"/>
</dbReference>
<evidence type="ECO:0000256" key="3">
    <source>
        <dbReference type="ARBA" id="ARBA00023097"/>
    </source>
</evidence>
<dbReference type="InterPro" id="IPR015590">
    <property type="entry name" value="Aldehyde_DH_dom"/>
</dbReference>
<feature type="domain" description="Aldehyde dehydrogenase" evidence="6">
    <location>
        <begin position="2"/>
        <end position="433"/>
    </location>
</feature>
<evidence type="ECO:0000256" key="4">
    <source>
        <dbReference type="PROSITE-ProRule" id="PRU10007"/>
    </source>
</evidence>
<dbReference type="STRING" id="1280954.HPO_18889"/>
<sequence length="440" mass="46642">MTREEIDHTIEAAHAAFGPWSRLTAASRARIIRQWFDLICDHRDALANVLTLEQGKPLAEARSEIMYAAGFVEWFAEQAKRANGETIPTPASDLRLVTIKQPVGVVGAITPWNFPAAMITRKAAPALAAGCTMVLKPASATPLTALALCHLARQAGVPAGVLECVTGSAQVISKSLTDSQLVRKISFTGSTEIGRQLMAACSDTIKKVSLELGGNAPFIVFDDADLELAVAGAMASKFRNAGQTCVSSNRFFVQAGIQEAFTDRLTKAVESLVVGDGQLPENAIGPLINSSAVLAATALLKEATEAGAKLRARASVLVEGANFFAPTLLTGVTDDMRVSREEIFAPIVAISSFETEREVIDRANDTETGLAGYLFTRDISRACRVSEQLQCGMVGINTGSISTEVAPFGGVKQSGIGREGAQCGIDEYLETKYMCLGGIN</sequence>
<name>A0A062V406_9PROT</name>
<organism evidence="7 8">
    <name type="scientific">Hyphomonas polymorpha PS728</name>
    <dbReference type="NCBI Taxonomy" id="1280954"/>
    <lineage>
        <taxon>Bacteria</taxon>
        <taxon>Pseudomonadati</taxon>
        <taxon>Pseudomonadota</taxon>
        <taxon>Alphaproteobacteria</taxon>
        <taxon>Hyphomonadales</taxon>
        <taxon>Hyphomonadaceae</taxon>
        <taxon>Hyphomonas</taxon>
    </lineage>
</organism>
<dbReference type="InterPro" id="IPR050740">
    <property type="entry name" value="Aldehyde_DH_Superfamily"/>
</dbReference>
<dbReference type="CDD" id="cd07103">
    <property type="entry name" value="ALDH_F5_SSADH_GabD"/>
    <property type="match status" value="1"/>
</dbReference>
<feature type="active site" evidence="4">
    <location>
        <position position="211"/>
    </location>
</feature>
<dbReference type="Pfam" id="PF00171">
    <property type="entry name" value="Aldedh"/>
    <property type="match status" value="1"/>
</dbReference>
<keyword evidence="8" id="KW-1185">Reference proteome</keyword>
<evidence type="ECO:0000259" key="6">
    <source>
        <dbReference type="Pfam" id="PF00171"/>
    </source>
</evidence>
<evidence type="ECO:0000256" key="1">
    <source>
        <dbReference type="ARBA" id="ARBA00009986"/>
    </source>
</evidence>
<evidence type="ECO:0000256" key="2">
    <source>
        <dbReference type="ARBA" id="ARBA00023002"/>
    </source>
</evidence>
<keyword evidence="3" id="KW-0558">Oxidation</keyword>
<dbReference type="FunFam" id="3.40.605.10:FF:000026">
    <property type="entry name" value="Aldehyde dehydrogenase, putative"/>
    <property type="match status" value="1"/>
</dbReference>
<dbReference type="Proteomes" id="UP000027100">
    <property type="component" value="Unassembled WGS sequence"/>
</dbReference>
<dbReference type="EMBL" id="ARYM01000041">
    <property type="protein sequence ID" value="KCZ96636.1"/>
    <property type="molecule type" value="Genomic_DNA"/>
</dbReference>
<keyword evidence="2 5" id="KW-0560">Oxidoreductase</keyword>
<dbReference type="GO" id="GO:0004777">
    <property type="term" value="F:succinate-semialdehyde dehydrogenase (NAD+) activity"/>
    <property type="evidence" value="ECO:0007669"/>
    <property type="project" value="TreeGrafter"/>
</dbReference>
<dbReference type="FunFam" id="3.40.309.10:FF:000004">
    <property type="entry name" value="Succinate-semialdehyde dehydrogenase I"/>
    <property type="match status" value="1"/>
</dbReference>
<dbReference type="InterPro" id="IPR016163">
    <property type="entry name" value="Ald_DH_C"/>
</dbReference>
<dbReference type="FunFam" id="3.40.605.10:FF:000005">
    <property type="entry name" value="Succinate-semialdehyde dehydrogenase I"/>
    <property type="match status" value="1"/>
</dbReference>